<dbReference type="OrthoDB" id="10249039at2759"/>
<dbReference type="Pfam" id="PF08202">
    <property type="entry name" value="MIS13"/>
    <property type="match status" value="1"/>
</dbReference>
<feature type="compositionally biased region" description="Basic and acidic residues" evidence="2">
    <location>
        <begin position="68"/>
        <end position="82"/>
    </location>
</feature>
<organism evidence="3 4">
    <name type="scientific">Dispira parvispora</name>
    <dbReference type="NCBI Taxonomy" id="1520584"/>
    <lineage>
        <taxon>Eukaryota</taxon>
        <taxon>Fungi</taxon>
        <taxon>Fungi incertae sedis</taxon>
        <taxon>Zoopagomycota</taxon>
        <taxon>Kickxellomycotina</taxon>
        <taxon>Dimargaritomycetes</taxon>
        <taxon>Dimargaritales</taxon>
        <taxon>Dimargaritaceae</taxon>
        <taxon>Dispira</taxon>
    </lineage>
</organism>
<dbReference type="GO" id="GO:0007059">
    <property type="term" value="P:chromosome segregation"/>
    <property type="evidence" value="ECO:0007669"/>
    <property type="project" value="InterPro"/>
</dbReference>
<name>A0A9W8E4G0_9FUNG</name>
<evidence type="ECO:0000313" key="3">
    <source>
        <dbReference type="EMBL" id="KAJ1967419.1"/>
    </source>
</evidence>
<reference evidence="3" key="1">
    <citation type="submission" date="2022-07" db="EMBL/GenBank/DDBJ databases">
        <title>Phylogenomic reconstructions and comparative analyses of Kickxellomycotina fungi.</title>
        <authorList>
            <person name="Reynolds N.K."/>
            <person name="Stajich J.E."/>
            <person name="Barry K."/>
            <person name="Grigoriev I.V."/>
            <person name="Crous P."/>
            <person name="Smith M.E."/>
        </authorList>
    </citation>
    <scope>NUCLEOTIDE SEQUENCE</scope>
    <source>
        <strain evidence="3">RSA 1196</strain>
    </source>
</reference>
<gene>
    <name evidence="3" type="ORF">IWQ62_001871</name>
</gene>
<evidence type="ECO:0000313" key="4">
    <source>
        <dbReference type="Proteomes" id="UP001150925"/>
    </source>
</evidence>
<comment type="caution">
    <text evidence="3">The sequence shown here is derived from an EMBL/GenBank/DDBJ whole genome shotgun (WGS) entry which is preliminary data.</text>
</comment>
<evidence type="ECO:0000256" key="1">
    <source>
        <dbReference type="SAM" id="Coils"/>
    </source>
</evidence>
<dbReference type="PANTHER" id="PTHR14778:SF2">
    <property type="entry name" value="KINETOCHORE-ASSOCIATED PROTEIN DSN1 HOMOLOG"/>
    <property type="match status" value="1"/>
</dbReference>
<protein>
    <recommendedName>
        <fullName evidence="5">Kinetochore protein Mis13/DSN1</fullName>
    </recommendedName>
</protein>
<keyword evidence="1" id="KW-0175">Coiled coil</keyword>
<dbReference type="GO" id="GO:0051301">
    <property type="term" value="P:cell division"/>
    <property type="evidence" value="ECO:0007669"/>
    <property type="project" value="InterPro"/>
</dbReference>
<feature type="coiled-coil region" evidence="1">
    <location>
        <begin position="241"/>
        <end position="275"/>
    </location>
</feature>
<dbReference type="InterPro" id="IPR013218">
    <property type="entry name" value="Dsn1/Mis13"/>
</dbReference>
<feature type="compositionally biased region" description="Basic residues" evidence="2">
    <location>
        <begin position="100"/>
        <end position="114"/>
    </location>
</feature>
<evidence type="ECO:0008006" key="5">
    <source>
        <dbReference type="Google" id="ProtNLM"/>
    </source>
</evidence>
<sequence>MPKSQPFDENSGDNGLFTPAPARKSRAPLGEAPESATLGTTGKGVKAETAGVPNFATVVTRSTRRKRPLEVSRDQNQDRQSRYQDTTVPVKESGTVTPRPAKRRSIRNVRRRSSFKTPGKRASSLFGKVTKLPRCKIESRDFYRHISDEMSEPLRMRQLLYWCICKSSFRPPKNNPHEPVLTEIMKTVLKNVLQAVQDGDVGTSWYIRPADFSSTEFPDDLFDTSDSTRPHPENILNHRAKEKWQKSLAHLQEELESWNQQIQKMKDMREDMSQSAETLDSSLGFDRIDPTVLNSSEREMWDLCRMLVADASTSQLQLQASDLTIQREPPAPPSCPTSLIFPSKTLQQWQSKVQSINPLVDQVASTMHVAQQFHQRVVDCTDEVSIGLQTSMKWNTGANFQERPSPLPLAPEQLEAQALLEAYRSTTDYALSLRQSSHHSINDETPLLSNDLTALDPYTLLKTLGRVESAMLEQP</sequence>
<keyword evidence="4" id="KW-1185">Reference proteome</keyword>
<dbReference type="EMBL" id="JANBPY010000341">
    <property type="protein sequence ID" value="KAJ1967419.1"/>
    <property type="molecule type" value="Genomic_DNA"/>
</dbReference>
<proteinExistence type="predicted"/>
<feature type="region of interest" description="Disordered" evidence="2">
    <location>
        <begin position="1"/>
        <end position="122"/>
    </location>
</feature>
<accession>A0A9W8E4G0</accession>
<dbReference type="Proteomes" id="UP001150925">
    <property type="component" value="Unassembled WGS sequence"/>
</dbReference>
<evidence type="ECO:0000256" key="2">
    <source>
        <dbReference type="SAM" id="MobiDB-lite"/>
    </source>
</evidence>
<dbReference type="AlphaFoldDB" id="A0A9W8E4G0"/>
<dbReference type="PANTHER" id="PTHR14778">
    <property type="entry name" value="KINETOCHORE-ASSOCIATED PROTEIN DSN1 HOMOLOG"/>
    <property type="match status" value="1"/>
</dbReference>
<dbReference type="GO" id="GO:0000444">
    <property type="term" value="C:MIS12/MIND type complex"/>
    <property type="evidence" value="ECO:0007669"/>
    <property type="project" value="InterPro"/>
</dbReference>